<proteinExistence type="predicted"/>
<organism evidence="2 3">
    <name type="scientific">Austropuccinia psidii MF-1</name>
    <dbReference type="NCBI Taxonomy" id="1389203"/>
    <lineage>
        <taxon>Eukaryota</taxon>
        <taxon>Fungi</taxon>
        <taxon>Dikarya</taxon>
        <taxon>Basidiomycota</taxon>
        <taxon>Pucciniomycotina</taxon>
        <taxon>Pucciniomycetes</taxon>
        <taxon>Pucciniales</taxon>
        <taxon>Sphaerophragmiaceae</taxon>
        <taxon>Austropuccinia</taxon>
    </lineage>
</organism>
<evidence type="ECO:0000313" key="3">
    <source>
        <dbReference type="Proteomes" id="UP000765509"/>
    </source>
</evidence>
<protein>
    <submittedName>
        <fullName evidence="2">Uncharacterized protein</fullName>
    </submittedName>
</protein>
<feature type="compositionally biased region" description="Polar residues" evidence="1">
    <location>
        <begin position="469"/>
        <end position="494"/>
    </location>
</feature>
<dbReference type="AlphaFoldDB" id="A0A9Q3GC59"/>
<evidence type="ECO:0000313" key="2">
    <source>
        <dbReference type="EMBL" id="MBW0462040.1"/>
    </source>
</evidence>
<name>A0A9Q3GC59_9BASI</name>
<feature type="region of interest" description="Disordered" evidence="1">
    <location>
        <begin position="155"/>
        <end position="174"/>
    </location>
</feature>
<feature type="region of interest" description="Disordered" evidence="1">
    <location>
        <begin position="89"/>
        <end position="114"/>
    </location>
</feature>
<keyword evidence="3" id="KW-1185">Reference proteome</keyword>
<sequence length="545" mass="60618">MLIPAVHKNNQAPAVVKHLPVCHNHLHLTYHHPPRSRKQRTQSNPIPNLHQLQLVLTNTHIKDVLLSFLKTQLMKIPKQASLSYQFPPSLPSAKNASSASHVPENRCLPSHPSSNLSSDVYYSDNHYYETRTAEEQLNAQEYLINECFASGNPFGDKQRFHQPPARSPSLMQNKPRSLNKFQPLRCMPQTSFIKHKSLNSWVKTSSCNPPPNNKHGPKNSPPVLLLSKINKRSPLGTLVKRKYIPSPSTNNPNPANSTHQCTNHLTIAEDEPLPKSQAWWHNHPIPTDNYRSLTITTMSTKASRTLFAAKPFFYQPNTSDLSSTSISIRYYFGSSCESQATSNRNFQPQPTHEHTVQSNHYQFGTLTQNNPFTSTVPHGTTSGNTQFPKFSSASNQSHCHYAYSLQSNSPVDNQSPLSQALFCQHAIYFGKTAALNVQPRKLPNLSVPKHSFSHAYSPLSIHPLDNCDTSQAVPEHPSSSVSKTRIALGSTQPKPSVVSRPDFVPPTGIILGPSENTATIIKEPPAHIPQPNQPHDSEGPTQNSL</sequence>
<comment type="caution">
    <text evidence="2">The sequence shown here is derived from an EMBL/GenBank/DDBJ whole genome shotgun (WGS) entry which is preliminary data.</text>
</comment>
<evidence type="ECO:0000256" key="1">
    <source>
        <dbReference type="SAM" id="MobiDB-lite"/>
    </source>
</evidence>
<dbReference type="Proteomes" id="UP000765509">
    <property type="component" value="Unassembled WGS sequence"/>
</dbReference>
<dbReference type="EMBL" id="AVOT02000265">
    <property type="protein sequence ID" value="MBW0462040.1"/>
    <property type="molecule type" value="Genomic_DNA"/>
</dbReference>
<feature type="region of interest" description="Disordered" evidence="1">
    <location>
        <begin position="469"/>
        <end position="545"/>
    </location>
</feature>
<feature type="compositionally biased region" description="Polar residues" evidence="1">
    <location>
        <begin position="89"/>
        <end position="100"/>
    </location>
</feature>
<reference evidence="2" key="1">
    <citation type="submission" date="2021-03" db="EMBL/GenBank/DDBJ databases">
        <title>Draft genome sequence of rust myrtle Austropuccinia psidii MF-1, a brazilian biotype.</title>
        <authorList>
            <person name="Quecine M.C."/>
            <person name="Pachon D.M.R."/>
            <person name="Bonatelli M.L."/>
            <person name="Correr F.H."/>
            <person name="Franceschini L.M."/>
            <person name="Leite T.F."/>
            <person name="Margarido G.R.A."/>
            <person name="Almeida C.A."/>
            <person name="Ferrarezi J.A."/>
            <person name="Labate C.A."/>
        </authorList>
    </citation>
    <scope>NUCLEOTIDE SEQUENCE</scope>
    <source>
        <strain evidence="2">MF-1</strain>
    </source>
</reference>
<accession>A0A9Q3GC59</accession>
<gene>
    <name evidence="2" type="ORF">O181_001755</name>
</gene>